<dbReference type="InterPro" id="IPR036278">
    <property type="entry name" value="Sialidase_sf"/>
</dbReference>
<reference evidence="10 11" key="1">
    <citation type="submission" date="2022-04" db="EMBL/GenBank/DDBJ databases">
        <title>Genome diversity in the genus Frankia.</title>
        <authorList>
            <person name="Carlos-Shanley C."/>
            <person name="Hahn D."/>
        </authorList>
    </citation>
    <scope>NUCLEOTIDE SEQUENCE [LARGE SCALE GENOMIC DNA]</scope>
    <source>
        <strain evidence="10 11">Ag45/Mut15</strain>
    </source>
</reference>
<feature type="compositionally biased region" description="Pro residues" evidence="8">
    <location>
        <begin position="369"/>
        <end position="382"/>
    </location>
</feature>
<keyword evidence="5 10" id="KW-0418">Kinase</keyword>
<evidence type="ECO:0000256" key="7">
    <source>
        <dbReference type="PROSITE-ProRule" id="PRU10141"/>
    </source>
</evidence>
<dbReference type="Pfam" id="PF00069">
    <property type="entry name" value="Pkinase"/>
    <property type="match status" value="1"/>
</dbReference>
<keyword evidence="6 7" id="KW-0067">ATP-binding</keyword>
<dbReference type="SUPFAM" id="SSF56112">
    <property type="entry name" value="Protein kinase-like (PK-like)"/>
    <property type="match status" value="1"/>
</dbReference>
<dbReference type="InterPro" id="IPR008271">
    <property type="entry name" value="Ser/Thr_kinase_AS"/>
</dbReference>
<evidence type="ECO:0000256" key="2">
    <source>
        <dbReference type="ARBA" id="ARBA00022527"/>
    </source>
</evidence>
<feature type="compositionally biased region" description="Low complexity" evidence="8">
    <location>
        <begin position="354"/>
        <end position="364"/>
    </location>
</feature>
<keyword evidence="4 7" id="KW-0547">Nucleotide-binding</keyword>
<keyword evidence="2 10" id="KW-0723">Serine/threonine-protein kinase</keyword>
<keyword evidence="11" id="KW-1185">Reference proteome</keyword>
<dbReference type="PROSITE" id="PS00107">
    <property type="entry name" value="PROTEIN_KINASE_ATP"/>
    <property type="match status" value="1"/>
</dbReference>
<feature type="compositionally biased region" description="Low complexity" evidence="8">
    <location>
        <begin position="414"/>
        <end position="425"/>
    </location>
</feature>
<dbReference type="CDD" id="cd14014">
    <property type="entry name" value="STKc_PknB_like"/>
    <property type="match status" value="1"/>
</dbReference>
<feature type="compositionally biased region" description="Pro residues" evidence="8">
    <location>
        <begin position="295"/>
        <end position="311"/>
    </location>
</feature>
<sequence>MFVERSQVEAALPGYELGRELGSGASGIVLEAQHRQINRRVAVKVLTRAGEKARAGFRREADVLAGLDHPHIVRIYDYVERGDLSMLIMEHLSGGTLRSRLSRTTPAAACAVGLAAADALAAAHTAGVLHRDVKLANILFARDDAPKLVDFGISRFFGGSATSVESIAGTPGYMAPEQIGGDRVGPGTDLYALGVVLYRLLSGRMPIDPSLPVAHVWKRQLDGALPAPVGVAEPLAAVIVQALQPARADRQRSARIFAHQLAEAAATVFGPGWLATSGIIVRAERDILDAAEPAPSAPPPPDAPPPPPPTAQPRLPAVGTSGPTWTPSQPSSPPSASPSHGSAPPPPSPPGRPLPTAATPSTSAKADLSPPPRPAPGRPTRPAPHALDPATRPTLHVAAPQRPSDSSRWARRTPAAAGPVGGAHVLPPVLPAVLDGGDGDGSLMISTVADVPSRRRLGERSSLLVAASAGLAALVIALVFVLGPGGSTGGGPSRPGDPGAANGQASVTVAPRTGSAVGTDRRLVDATTTGAEANGAIITALADGDDGVQVAVGRRTSSLAVTGPTGTKPVVWLREDGQGWHALALPLPTGTQSGAVSAVAFLAGRGFIAVGAAVVERGANPSLVATTAPQPATDGGSPADLSNRPVLWRSADGRSWGVLPTSGGLTGEVTGLVTHDGELLAVGRPAGALGDGAVWRSTEGTSWTRLRTPSLGGPAEQHVDQVVELTDGSLLAAGSELSGSATVTRLRHSSDATSWRLTQTTLPPGVLVHAFAVLSDGRVLAAGSIAGDGPAPEQPAVLIGSRTGEGWTVHPVTTAMPTRLLGAAVVDGAVLLTGADATLDTGTPTAGIWSLPPL</sequence>
<name>A0ABT0JWA7_9ACTN</name>
<protein>
    <recommendedName>
        <fullName evidence="1">non-specific serine/threonine protein kinase</fullName>
        <ecNumber evidence="1">2.7.11.1</ecNumber>
    </recommendedName>
</protein>
<dbReference type="RefSeq" id="WP_248824224.1">
    <property type="nucleotide sequence ID" value="NZ_JALKFT010000006.1"/>
</dbReference>
<evidence type="ECO:0000313" key="10">
    <source>
        <dbReference type="EMBL" id="MCK9875836.1"/>
    </source>
</evidence>
<dbReference type="EMBL" id="JALKFT010000006">
    <property type="protein sequence ID" value="MCK9875836.1"/>
    <property type="molecule type" value="Genomic_DNA"/>
</dbReference>
<proteinExistence type="predicted"/>
<feature type="compositionally biased region" description="Low complexity" evidence="8">
    <location>
        <begin position="312"/>
        <end position="329"/>
    </location>
</feature>
<evidence type="ECO:0000256" key="5">
    <source>
        <dbReference type="ARBA" id="ARBA00022777"/>
    </source>
</evidence>
<feature type="binding site" evidence="7">
    <location>
        <position position="44"/>
    </location>
    <ligand>
        <name>ATP</name>
        <dbReference type="ChEBI" id="CHEBI:30616"/>
    </ligand>
</feature>
<dbReference type="GO" id="GO:0004674">
    <property type="term" value="F:protein serine/threonine kinase activity"/>
    <property type="evidence" value="ECO:0007669"/>
    <property type="project" value="UniProtKB-KW"/>
</dbReference>
<dbReference type="InterPro" id="IPR017441">
    <property type="entry name" value="Protein_kinase_ATP_BS"/>
</dbReference>
<dbReference type="PROSITE" id="PS50011">
    <property type="entry name" value="PROTEIN_KINASE_DOM"/>
    <property type="match status" value="1"/>
</dbReference>
<dbReference type="PROSITE" id="PS00108">
    <property type="entry name" value="PROTEIN_KINASE_ST"/>
    <property type="match status" value="1"/>
</dbReference>
<evidence type="ECO:0000259" key="9">
    <source>
        <dbReference type="PROSITE" id="PS50011"/>
    </source>
</evidence>
<dbReference type="PANTHER" id="PTHR43289">
    <property type="entry name" value="MITOGEN-ACTIVATED PROTEIN KINASE KINASE KINASE 20-RELATED"/>
    <property type="match status" value="1"/>
</dbReference>
<dbReference type="SMART" id="SM00220">
    <property type="entry name" value="S_TKc"/>
    <property type="match status" value="1"/>
</dbReference>
<gene>
    <name evidence="10" type="ORF">MXD59_08625</name>
</gene>
<evidence type="ECO:0000256" key="6">
    <source>
        <dbReference type="ARBA" id="ARBA00022840"/>
    </source>
</evidence>
<dbReference type="Gene3D" id="1.10.510.10">
    <property type="entry name" value="Transferase(Phosphotransferase) domain 1"/>
    <property type="match status" value="1"/>
</dbReference>
<feature type="domain" description="Protein kinase" evidence="9">
    <location>
        <begin position="15"/>
        <end position="262"/>
    </location>
</feature>
<evidence type="ECO:0000256" key="4">
    <source>
        <dbReference type="ARBA" id="ARBA00022741"/>
    </source>
</evidence>
<dbReference type="Proteomes" id="UP001201873">
    <property type="component" value="Unassembled WGS sequence"/>
</dbReference>
<evidence type="ECO:0000256" key="1">
    <source>
        <dbReference type="ARBA" id="ARBA00012513"/>
    </source>
</evidence>
<feature type="compositionally biased region" description="Pro residues" evidence="8">
    <location>
        <begin position="343"/>
        <end position="353"/>
    </location>
</feature>
<organism evidence="10 11">
    <name type="scientific">Frankia umida</name>
    <dbReference type="NCBI Taxonomy" id="573489"/>
    <lineage>
        <taxon>Bacteria</taxon>
        <taxon>Bacillati</taxon>
        <taxon>Actinomycetota</taxon>
        <taxon>Actinomycetes</taxon>
        <taxon>Frankiales</taxon>
        <taxon>Frankiaceae</taxon>
        <taxon>Frankia</taxon>
    </lineage>
</organism>
<dbReference type="EC" id="2.7.11.1" evidence="1"/>
<accession>A0ABT0JWA7</accession>
<comment type="caution">
    <text evidence="10">The sequence shown here is derived from an EMBL/GenBank/DDBJ whole genome shotgun (WGS) entry which is preliminary data.</text>
</comment>
<evidence type="ECO:0000256" key="3">
    <source>
        <dbReference type="ARBA" id="ARBA00022679"/>
    </source>
</evidence>
<dbReference type="PANTHER" id="PTHR43289:SF6">
    <property type="entry name" value="SERINE_THREONINE-PROTEIN KINASE NEKL-3"/>
    <property type="match status" value="1"/>
</dbReference>
<dbReference type="InterPro" id="IPR011009">
    <property type="entry name" value="Kinase-like_dom_sf"/>
</dbReference>
<evidence type="ECO:0000256" key="8">
    <source>
        <dbReference type="SAM" id="MobiDB-lite"/>
    </source>
</evidence>
<evidence type="ECO:0000313" key="11">
    <source>
        <dbReference type="Proteomes" id="UP001201873"/>
    </source>
</evidence>
<keyword evidence="3" id="KW-0808">Transferase</keyword>
<dbReference type="InterPro" id="IPR000719">
    <property type="entry name" value="Prot_kinase_dom"/>
</dbReference>
<feature type="region of interest" description="Disordered" evidence="8">
    <location>
        <begin position="291"/>
        <end position="425"/>
    </location>
</feature>
<dbReference type="SUPFAM" id="SSF50939">
    <property type="entry name" value="Sialidases"/>
    <property type="match status" value="1"/>
</dbReference>